<comment type="caution">
    <text evidence="3">The sequence shown here is derived from an EMBL/GenBank/DDBJ whole genome shotgun (WGS) entry which is preliminary data.</text>
</comment>
<dbReference type="AlphaFoldDB" id="A0AAV5GVE5"/>
<feature type="compositionally biased region" description="Low complexity" evidence="1">
    <location>
        <begin position="218"/>
        <end position="227"/>
    </location>
</feature>
<reference evidence="3 4" key="1">
    <citation type="submission" date="2021-12" db="EMBL/GenBank/DDBJ databases">
        <title>High titer production of polyol ester of fatty acids by Rhodotorula paludigena BS15 towards product separation-free biomass refinery.</title>
        <authorList>
            <person name="Mano J."/>
            <person name="Ono H."/>
            <person name="Tanaka T."/>
            <person name="Naito K."/>
            <person name="Sushida H."/>
            <person name="Ike M."/>
            <person name="Tokuyasu K."/>
            <person name="Kitaoka M."/>
        </authorList>
    </citation>
    <scope>NUCLEOTIDE SEQUENCE [LARGE SCALE GENOMIC DNA]</scope>
    <source>
        <strain evidence="3 4">BS15</strain>
    </source>
</reference>
<keyword evidence="2" id="KW-0732">Signal</keyword>
<keyword evidence="4" id="KW-1185">Reference proteome</keyword>
<gene>
    <name evidence="3" type="ORF">Rhopal_007317-T1</name>
</gene>
<evidence type="ECO:0000313" key="3">
    <source>
        <dbReference type="EMBL" id="GJN94243.1"/>
    </source>
</evidence>
<dbReference type="EMBL" id="BQKY01000016">
    <property type="protein sequence ID" value="GJN94243.1"/>
    <property type="molecule type" value="Genomic_DNA"/>
</dbReference>
<proteinExistence type="predicted"/>
<feature type="signal peptide" evidence="2">
    <location>
        <begin position="1"/>
        <end position="33"/>
    </location>
</feature>
<name>A0AAV5GVE5_9BASI</name>
<feature type="region of interest" description="Disordered" evidence="1">
    <location>
        <begin position="218"/>
        <end position="238"/>
    </location>
</feature>
<accession>A0AAV5GVE5</accession>
<organism evidence="3 4">
    <name type="scientific">Rhodotorula paludigena</name>
    <dbReference type="NCBI Taxonomy" id="86838"/>
    <lineage>
        <taxon>Eukaryota</taxon>
        <taxon>Fungi</taxon>
        <taxon>Dikarya</taxon>
        <taxon>Basidiomycota</taxon>
        <taxon>Pucciniomycotina</taxon>
        <taxon>Microbotryomycetes</taxon>
        <taxon>Sporidiobolales</taxon>
        <taxon>Sporidiobolaceae</taxon>
        <taxon>Rhodotorula</taxon>
    </lineage>
</organism>
<evidence type="ECO:0000256" key="1">
    <source>
        <dbReference type="SAM" id="MobiDB-lite"/>
    </source>
</evidence>
<evidence type="ECO:0000256" key="2">
    <source>
        <dbReference type="SAM" id="SignalP"/>
    </source>
</evidence>
<sequence>MPRPRTRSSSSSRSLPWLAATIALAGTAALAAAAGGAPGLVTHPPIPVAADLASLSPASSPHSTATPPTDTGYAACDKRFYKAHPLNDDNDGGVGDDDWHVRPSLQWRWVPSPECDALAPALLPSPAPSLSRVDFCRLVAHKALLLVGDATHYQLHDLVLALATTQPQSCYGDLYCKEHALCGDILRAQDAAAVERADTDERVYHRVPNPPGLLALAAAASSSSSSSHPPPPAPHSLYPSPTYGTLLRYRRTDGLRASSAFHAPTFAHPSTGVREVNQPWLADARRSDVVVLSKPPLPLPLRSANASFWAALDAVSDDPAAARGEVLVELAEEWTARVWLPELVDSLRAIRAPPSPADVLVVYRSGWLEHADCASPSSGAEGDGPAPRPAPPSLDALVGGGEADVPLALAWHNAQLVLQNRAARRAVLPRFGAVFLDVETGMSVWRAGMVGSASAPASSPAGASREQQVVLTGLAQGLRSPTSGDCTRYCLPSPGLGLETFFLEALQRIFYAAWVGEEGWNGERANEWVGEAFVNLREREARRARGEGEDEERV</sequence>
<evidence type="ECO:0000313" key="4">
    <source>
        <dbReference type="Proteomes" id="UP001342314"/>
    </source>
</evidence>
<protein>
    <submittedName>
        <fullName evidence="3">Uncharacterized protein</fullName>
    </submittedName>
</protein>
<feature type="region of interest" description="Disordered" evidence="1">
    <location>
        <begin position="374"/>
        <end position="397"/>
    </location>
</feature>
<dbReference type="Proteomes" id="UP001342314">
    <property type="component" value="Unassembled WGS sequence"/>
</dbReference>
<feature type="chain" id="PRO_5043955183" evidence="2">
    <location>
        <begin position="34"/>
        <end position="554"/>
    </location>
</feature>